<name>A0A921IPD5_9ACTN</name>
<evidence type="ECO:0000256" key="4">
    <source>
        <dbReference type="PIRNR" id="PIRNR001365"/>
    </source>
</evidence>
<keyword evidence="3" id="KW-0704">Schiff base</keyword>
<dbReference type="GO" id="GO:0008840">
    <property type="term" value="F:4-hydroxy-tetrahydrodipicolinate synthase activity"/>
    <property type="evidence" value="ECO:0007669"/>
    <property type="project" value="TreeGrafter"/>
</dbReference>
<dbReference type="EMBL" id="DYVF01000043">
    <property type="protein sequence ID" value="HJG31115.1"/>
    <property type="molecule type" value="Genomic_DNA"/>
</dbReference>
<dbReference type="SUPFAM" id="SSF51569">
    <property type="entry name" value="Aldolase"/>
    <property type="match status" value="1"/>
</dbReference>
<feature type="binding site" evidence="6">
    <location>
        <position position="216"/>
    </location>
    <ligand>
        <name>pyruvate</name>
        <dbReference type="ChEBI" id="CHEBI:15361"/>
    </ligand>
</feature>
<dbReference type="Proteomes" id="UP000746751">
    <property type="component" value="Unassembled WGS sequence"/>
</dbReference>
<dbReference type="PANTHER" id="PTHR12128:SF66">
    <property type="entry name" value="4-HYDROXY-2-OXOGLUTARATE ALDOLASE, MITOCHONDRIAL"/>
    <property type="match status" value="1"/>
</dbReference>
<keyword evidence="2 4" id="KW-0456">Lyase</keyword>
<dbReference type="InterPro" id="IPR013785">
    <property type="entry name" value="Aldolase_TIM"/>
</dbReference>
<reference evidence="7" key="1">
    <citation type="journal article" date="2021" name="PeerJ">
        <title>Extensive microbial diversity within the chicken gut microbiome revealed by metagenomics and culture.</title>
        <authorList>
            <person name="Gilroy R."/>
            <person name="Ravi A."/>
            <person name="Getino M."/>
            <person name="Pursley I."/>
            <person name="Horton D.L."/>
            <person name="Alikhan N.F."/>
            <person name="Baker D."/>
            <person name="Gharbi K."/>
            <person name="Hall N."/>
            <person name="Watson M."/>
            <person name="Adriaenssens E.M."/>
            <person name="Foster-Nyarko E."/>
            <person name="Jarju S."/>
            <person name="Secka A."/>
            <person name="Antonio M."/>
            <person name="Oren A."/>
            <person name="Chaudhuri R.R."/>
            <person name="La Ragione R."/>
            <person name="Hildebrand F."/>
            <person name="Pallen M.J."/>
        </authorList>
    </citation>
    <scope>NUCLEOTIDE SEQUENCE</scope>
    <source>
        <strain evidence="7">ChiGjej2B2-7701</strain>
    </source>
</reference>
<evidence type="ECO:0000256" key="5">
    <source>
        <dbReference type="PIRSR" id="PIRSR001365-1"/>
    </source>
</evidence>
<accession>A0A921IPD5</accession>
<protein>
    <submittedName>
        <fullName evidence="7">Dihydrodipicolinate synthase family protein</fullName>
    </submittedName>
</protein>
<organism evidence="7 8">
    <name type="scientific">Collinsella ihumii</name>
    <dbReference type="NCBI Taxonomy" id="1720204"/>
    <lineage>
        <taxon>Bacteria</taxon>
        <taxon>Bacillati</taxon>
        <taxon>Actinomycetota</taxon>
        <taxon>Coriobacteriia</taxon>
        <taxon>Coriobacteriales</taxon>
        <taxon>Coriobacteriaceae</taxon>
        <taxon>Collinsella</taxon>
    </lineage>
</organism>
<evidence type="ECO:0000313" key="8">
    <source>
        <dbReference type="Proteomes" id="UP000746751"/>
    </source>
</evidence>
<dbReference type="PIRSF" id="PIRSF001365">
    <property type="entry name" value="DHDPS"/>
    <property type="match status" value="1"/>
</dbReference>
<dbReference type="AlphaFoldDB" id="A0A921IPD5"/>
<evidence type="ECO:0000256" key="2">
    <source>
        <dbReference type="ARBA" id="ARBA00023239"/>
    </source>
</evidence>
<gene>
    <name evidence="7" type="ORF">K8U80_06925</name>
</gene>
<evidence type="ECO:0000256" key="6">
    <source>
        <dbReference type="PIRSR" id="PIRSR001365-2"/>
    </source>
</evidence>
<sequence length="305" mass="32770">MASKFDVERLKGIVVPIITPVTDAYDGKIDIARLCDQVDYVIEHGVDGILAFGSNSEFYMFDDDEMIEATRAIVERAAGRVPVFFGVGHIRTSKAVALAKRAAELNVDAVSVLTPMFIHPTEEANYHHFKAVADAIPDTMVLIYSNPGRAGYAMTRNTISRIAHDCENIVGIKDSSGDITNLQELIRLTDDIDFAVFAGKDTVVFPALCCGAVGAVCSTSNMYPELVCGIYDKFVEGDYKGALENQTKLNPIRLSQDAASFPAATKDMANLMGMNAGPSVLPTEPADGAALEGMKAAMRAGGYLD</sequence>
<evidence type="ECO:0000256" key="1">
    <source>
        <dbReference type="ARBA" id="ARBA00007592"/>
    </source>
</evidence>
<dbReference type="Pfam" id="PF00701">
    <property type="entry name" value="DHDPS"/>
    <property type="match status" value="1"/>
</dbReference>
<proteinExistence type="inferred from homology"/>
<comment type="caution">
    <text evidence="7">The sequence shown here is derived from an EMBL/GenBank/DDBJ whole genome shotgun (WGS) entry which is preliminary data.</text>
</comment>
<dbReference type="SMART" id="SM01130">
    <property type="entry name" value="DHDPS"/>
    <property type="match status" value="1"/>
</dbReference>
<dbReference type="GO" id="GO:0044281">
    <property type="term" value="P:small molecule metabolic process"/>
    <property type="evidence" value="ECO:0007669"/>
    <property type="project" value="UniProtKB-ARBA"/>
</dbReference>
<comment type="similarity">
    <text evidence="1 4">Belongs to the DapA family.</text>
</comment>
<evidence type="ECO:0000256" key="3">
    <source>
        <dbReference type="ARBA" id="ARBA00023270"/>
    </source>
</evidence>
<feature type="active site" description="Schiff-base intermediate with substrate" evidence="5">
    <location>
        <position position="173"/>
    </location>
</feature>
<dbReference type="PROSITE" id="PS00666">
    <property type="entry name" value="DHDPS_2"/>
    <property type="match status" value="1"/>
</dbReference>
<dbReference type="CDD" id="cd00408">
    <property type="entry name" value="DHDPS-like"/>
    <property type="match status" value="1"/>
</dbReference>
<dbReference type="InterPro" id="IPR002220">
    <property type="entry name" value="DapA-like"/>
</dbReference>
<dbReference type="Gene3D" id="3.20.20.70">
    <property type="entry name" value="Aldolase class I"/>
    <property type="match status" value="1"/>
</dbReference>
<reference evidence="7" key="2">
    <citation type="submission" date="2021-09" db="EMBL/GenBank/DDBJ databases">
        <authorList>
            <person name="Gilroy R."/>
        </authorList>
    </citation>
    <scope>NUCLEOTIDE SEQUENCE</scope>
    <source>
        <strain evidence="7">ChiGjej2B2-7701</strain>
    </source>
</reference>
<dbReference type="PANTHER" id="PTHR12128">
    <property type="entry name" value="DIHYDRODIPICOLINATE SYNTHASE"/>
    <property type="match status" value="1"/>
</dbReference>
<dbReference type="PRINTS" id="PR00146">
    <property type="entry name" value="DHPICSNTHASE"/>
</dbReference>
<evidence type="ECO:0000313" key="7">
    <source>
        <dbReference type="EMBL" id="HJG31115.1"/>
    </source>
</evidence>
<dbReference type="InterPro" id="IPR020625">
    <property type="entry name" value="Schiff_base-form_aldolases_AS"/>
</dbReference>
<feature type="active site" description="Proton donor/acceptor" evidence="5">
    <location>
        <position position="144"/>
    </location>
</feature>